<evidence type="ECO:0000313" key="2">
    <source>
        <dbReference type="EMBL" id="VDD77184.1"/>
    </source>
</evidence>
<keyword evidence="3" id="KW-1185">Reference proteome</keyword>
<evidence type="ECO:0000313" key="3">
    <source>
        <dbReference type="Proteomes" id="UP000267029"/>
    </source>
</evidence>
<reference evidence="2 3" key="1">
    <citation type="submission" date="2018-10" db="EMBL/GenBank/DDBJ databases">
        <authorList>
            <consortium name="Pathogen Informatics"/>
        </authorList>
    </citation>
    <scope>NUCLEOTIDE SEQUENCE [LARGE SCALE GENOMIC DNA]</scope>
</reference>
<accession>A0A0R3U8I0</accession>
<protein>
    <submittedName>
        <fullName evidence="2">Uncharacterized protein</fullName>
    </submittedName>
</protein>
<organism evidence="2 3">
    <name type="scientific">Mesocestoides corti</name>
    <name type="common">Flatworm</name>
    <dbReference type="NCBI Taxonomy" id="53468"/>
    <lineage>
        <taxon>Eukaryota</taxon>
        <taxon>Metazoa</taxon>
        <taxon>Spiralia</taxon>
        <taxon>Lophotrochozoa</taxon>
        <taxon>Platyhelminthes</taxon>
        <taxon>Cestoda</taxon>
        <taxon>Eucestoda</taxon>
        <taxon>Cyclophyllidea</taxon>
        <taxon>Mesocestoididae</taxon>
        <taxon>Mesocestoides</taxon>
    </lineage>
</organism>
<dbReference type="EMBL" id="UXSR01000661">
    <property type="protein sequence ID" value="VDD77184.1"/>
    <property type="molecule type" value="Genomic_DNA"/>
</dbReference>
<dbReference type="OrthoDB" id="6254107at2759"/>
<dbReference type="STRING" id="53468.A0A0R3U8I0"/>
<dbReference type="AlphaFoldDB" id="A0A0R3U8I0"/>
<name>A0A0R3U8I0_MESCO</name>
<keyword evidence="1" id="KW-0175">Coiled coil</keyword>
<proteinExistence type="predicted"/>
<sequence>MEEAVASKWLISNDTQLGLQMDEAFRRHKEVVNGYWGEQSLTLIIAMYTPTLPRQNTFLVHQQFDGDTRMHGRDLTEQTRRFLEYSRRLKEEKQLEEKRREDAFEVTATNICQTTEAKQAQLREASRALEKEVREMQFEQMQKREQVRPTQPDGCPSFLDKMFARDAMESRRMELAKHQYHLDLLLQIHQRSGAATSMQQESECCDFTRPFATSQDDSGTYAHLNPLRRIATSQS</sequence>
<evidence type="ECO:0000256" key="1">
    <source>
        <dbReference type="SAM" id="Coils"/>
    </source>
</evidence>
<gene>
    <name evidence="2" type="ORF">MCOS_LOCUS3187</name>
</gene>
<feature type="coiled-coil region" evidence="1">
    <location>
        <begin position="112"/>
        <end position="142"/>
    </location>
</feature>
<dbReference type="Proteomes" id="UP000267029">
    <property type="component" value="Unassembled WGS sequence"/>
</dbReference>